<protein>
    <submittedName>
        <fullName evidence="1">Uncharacterized protein</fullName>
    </submittedName>
</protein>
<dbReference type="AlphaFoldDB" id="A0A848AZF0"/>
<reference evidence="1 2" key="1">
    <citation type="submission" date="2020-04" db="EMBL/GenBank/DDBJ databases">
        <authorList>
            <person name="Hitch T.C.A."/>
            <person name="Wylensek D."/>
            <person name="Clavel T."/>
        </authorList>
    </citation>
    <scope>NUCLEOTIDE SEQUENCE [LARGE SCALE GENOMIC DNA]</scope>
    <source>
        <strain evidence="1 2">COR2-253-APC-1A</strain>
    </source>
</reference>
<dbReference type="Proteomes" id="UP000576225">
    <property type="component" value="Unassembled WGS sequence"/>
</dbReference>
<evidence type="ECO:0000313" key="1">
    <source>
        <dbReference type="EMBL" id="NMD86302.1"/>
    </source>
</evidence>
<sequence>MKTVCPRCGTEYDLDDSMNGRKVECECGKKWVVMFSPAPSSAAAPVHRRKRKKKYDPTLINALNLKERENYTPVPMIEKQELPAFIEDFDKDSEQHADENIRCPECGSTQITVNKKGINVANAVIGSVLFGEVGILAGLVGKDKIIITCLNCGHHWQPGEKNG</sequence>
<evidence type="ECO:0000313" key="2">
    <source>
        <dbReference type="Proteomes" id="UP000576225"/>
    </source>
</evidence>
<organism evidence="1 2">
    <name type="scientific">Victivallis vadensis</name>
    <dbReference type="NCBI Taxonomy" id="172901"/>
    <lineage>
        <taxon>Bacteria</taxon>
        <taxon>Pseudomonadati</taxon>
        <taxon>Lentisphaerota</taxon>
        <taxon>Lentisphaeria</taxon>
        <taxon>Victivallales</taxon>
        <taxon>Victivallaceae</taxon>
        <taxon>Victivallis</taxon>
    </lineage>
</organism>
<name>A0A848AZF0_9BACT</name>
<dbReference type="RefSeq" id="WP_168962095.1">
    <property type="nucleotide sequence ID" value="NZ_JABAEW010000009.1"/>
</dbReference>
<gene>
    <name evidence="1" type="ORF">HF882_06855</name>
</gene>
<accession>A0A848AZF0</accession>
<proteinExistence type="predicted"/>
<comment type="caution">
    <text evidence="1">The sequence shown here is derived from an EMBL/GenBank/DDBJ whole genome shotgun (WGS) entry which is preliminary data.</text>
</comment>
<dbReference type="EMBL" id="JABAEW010000009">
    <property type="protein sequence ID" value="NMD86302.1"/>
    <property type="molecule type" value="Genomic_DNA"/>
</dbReference>